<dbReference type="EMBL" id="CP053073">
    <property type="protein sequence ID" value="QJR14120.1"/>
    <property type="molecule type" value="Genomic_DNA"/>
</dbReference>
<comment type="subcellular location">
    <subcellularLocation>
        <location evidence="1">Membrane</location>
        <topology evidence="1">Multi-pass membrane protein</topology>
    </subcellularLocation>
</comment>
<dbReference type="InParanoid" id="A0A6M4H3V2"/>
<evidence type="ECO:0000256" key="5">
    <source>
        <dbReference type="SAM" id="Phobius"/>
    </source>
</evidence>
<dbReference type="KEGG" id="upl:DSM104440_00913"/>
<feature type="transmembrane region" description="Helical" evidence="5">
    <location>
        <begin position="40"/>
        <end position="59"/>
    </location>
</feature>
<accession>A0A6M4H3V2</accession>
<feature type="transmembrane region" description="Helical" evidence="5">
    <location>
        <begin position="65"/>
        <end position="84"/>
    </location>
</feature>
<keyword evidence="2 5" id="KW-0812">Transmembrane</keyword>
<keyword evidence="7" id="KW-1185">Reference proteome</keyword>
<dbReference type="RefSeq" id="WP_171160906.1">
    <property type="nucleotide sequence ID" value="NZ_CP053073.1"/>
</dbReference>
<dbReference type="InterPro" id="IPR002657">
    <property type="entry name" value="BilAc:Na_symport/Acr3"/>
</dbReference>
<dbReference type="InterPro" id="IPR004710">
    <property type="entry name" value="Bilac:Na_transpt"/>
</dbReference>
<gene>
    <name evidence="6" type="primary">panS</name>
    <name evidence="6" type="ORF">DSM104440_00913</name>
</gene>
<evidence type="ECO:0000256" key="4">
    <source>
        <dbReference type="ARBA" id="ARBA00023136"/>
    </source>
</evidence>
<keyword evidence="4 5" id="KW-0472">Membrane</keyword>
<dbReference type="Gene3D" id="1.20.1530.20">
    <property type="match status" value="1"/>
</dbReference>
<reference evidence="6 7" key="1">
    <citation type="submission" date="2020-04" db="EMBL/GenBank/DDBJ databases">
        <title>Usitatibacter rugosus gen. nov., sp. nov. and Usitatibacter palustris sp. nov., novel members of Usitatibacteraceae fam. nov. within the order Nitrosomonadales isolated from soil.</title>
        <authorList>
            <person name="Huber K.J."/>
            <person name="Neumann-Schaal M."/>
            <person name="Geppert A."/>
            <person name="Luckner M."/>
            <person name="Wanner G."/>
            <person name="Overmann J."/>
        </authorList>
    </citation>
    <scope>NUCLEOTIDE SEQUENCE [LARGE SCALE GENOMIC DNA]</scope>
    <source>
        <strain evidence="6 7">Swamp67</strain>
    </source>
</reference>
<feature type="transmembrane region" description="Helical" evidence="5">
    <location>
        <begin position="169"/>
        <end position="189"/>
    </location>
</feature>
<organism evidence="6 7">
    <name type="scientific">Usitatibacter palustris</name>
    <dbReference type="NCBI Taxonomy" id="2732487"/>
    <lineage>
        <taxon>Bacteria</taxon>
        <taxon>Pseudomonadati</taxon>
        <taxon>Pseudomonadota</taxon>
        <taxon>Betaproteobacteria</taxon>
        <taxon>Nitrosomonadales</taxon>
        <taxon>Usitatibacteraceae</taxon>
        <taxon>Usitatibacter</taxon>
    </lineage>
</organism>
<dbReference type="PANTHER" id="PTHR10361">
    <property type="entry name" value="SODIUM-BILE ACID COTRANSPORTER"/>
    <property type="match status" value="1"/>
</dbReference>
<evidence type="ECO:0000256" key="2">
    <source>
        <dbReference type="ARBA" id="ARBA00022692"/>
    </source>
</evidence>
<feature type="transmembrane region" description="Helical" evidence="5">
    <location>
        <begin position="96"/>
        <end position="126"/>
    </location>
</feature>
<keyword evidence="3 5" id="KW-1133">Transmembrane helix</keyword>
<proteinExistence type="predicted"/>
<dbReference type="GO" id="GO:0016020">
    <property type="term" value="C:membrane"/>
    <property type="evidence" value="ECO:0007669"/>
    <property type="project" value="UniProtKB-SubCell"/>
</dbReference>
<dbReference type="Pfam" id="PF01758">
    <property type="entry name" value="SBF"/>
    <property type="match status" value="1"/>
</dbReference>
<evidence type="ECO:0000313" key="7">
    <source>
        <dbReference type="Proteomes" id="UP000503096"/>
    </source>
</evidence>
<feature type="transmembrane region" description="Helical" evidence="5">
    <location>
        <begin position="132"/>
        <end position="157"/>
    </location>
</feature>
<feature type="transmembrane region" description="Helical" evidence="5">
    <location>
        <begin position="195"/>
        <end position="220"/>
    </location>
</feature>
<dbReference type="PANTHER" id="PTHR10361:SF24">
    <property type="entry name" value="P3 PROTEIN"/>
    <property type="match status" value="1"/>
</dbReference>
<dbReference type="AlphaFoldDB" id="A0A6M4H3V2"/>
<evidence type="ECO:0000313" key="6">
    <source>
        <dbReference type="EMBL" id="QJR14120.1"/>
    </source>
</evidence>
<feature type="transmembrane region" description="Helical" evidence="5">
    <location>
        <begin position="6"/>
        <end position="28"/>
    </location>
</feature>
<evidence type="ECO:0000256" key="1">
    <source>
        <dbReference type="ARBA" id="ARBA00004141"/>
    </source>
</evidence>
<name>A0A6M4H3V2_9PROT</name>
<feature type="transmembrane region" description="Helical" evidence="5">
    <location>
        <begin position="232"/>
        <end position="254"/>
    </location>
</feature>
<feature type="transmembrane region" description="Helical" evidence="5">
    <location>
        <begin position="260"/>
        <end position="281"/>
    </location>
</feature>
<dbReference type="Proteomes" id="UP000503096">
    <property type="component" value="Chromosome"/>
</dbReference>
<protein>
    <submittedName>
        <fullName evidence="6">Pantothenates transporter PanS</fullName>
    </submittedName>
</protein>
<evidence type="ECO:0000256" key="3">
    <source>
        <dbReference type="ARBA" id="ARBA00022989"/>
    </source>
</evidence>
<dbReference type="InterPro" id="IPR038770">
    <property type="entry name" value="Na+/solute_symporter_sf"/>
</dbReference>
<sequence>MQGDVLTLVLLPAGLMFIMFSLGIGLTVADFRRVFANPRAFAVGALCHFVLLPLVAFALLKLWGLSGALAVGFMIVAACPTGTTSNMLTYYARGDVALALSFTAFAGLVSIVTVPFIVGASIGHFIGEARDVAFPAGTMMGQIFIVIGVPVIVGMLVRARWPGFVSRWQARLGLVAAIVFVVIVAASIFKHRALFATHLASLAPIVLSINAILLVLGYGLSRAIGVERRQAVTVAIESSVQNVTLAIVIASTILRDDAMMLPGAIYGVLMYFTGIAFIFIARRWVGP</sequence>